<gene>
    <name evidence="7" type="ORF">FB472_0930</name>
</gene>
<comment type="subcellular location">
    <subcellularLocation>
        <location evidence="1">Endomembrane system</location>
        <topology evidence="1">Multi-pass membrane protein</topology>
    </subcellularLocation>
</comment>
<accession>A0A8H2K577</accession>
<dbReference type="AlphaFoldDB" id="A0A8H2K577"/>
<feature type="transmembrane region" description="Helical" evidence="5">
    <location>
        <begin position="21"/>
        <end position="41"/>
    </location>
</feature>
<reference evidence="7 8" key="1">
    <citation type="submission" date="2019-06" db="EMBL/GenBank/DDBJ databases">
        <title>Sequencing the genomes of 1000 actinobacteria strains.</title>
        <authorList>
            <person name="Klenk H.-P."/>
        </authorList>
    </citation>
    <scope>NUCLEOTIDE SEQUENCE [LARGE SCALE GENOMIC DNA]</scope>
    <source>
        <strain evidence="7 8">DSM 21947</strain>
    </source>
</reference>
<evidence type="ECO:0000259" key="6">
    <source>
        <dbReference type="Pfam" id="PF02656"/>
    </source>
</evidence>
<protein>
    <submittedName>
        <fullName evidence="7">Uncharacterized protein DUF202</fullName>
    </submittedName>
</protein>
<dbReference type="InterPro" id="IPR003807">
    <property type="entry name" value="DUF202"/>
</dbReference>
<dbReference type="Proteomes" id="UP000316560">
    <property type="component" value="Unassembled WGS sequence"/>
</dbReference>
<dbReference type="RefSeq" id="WP_141989838.1">
    <property type="nucleotide sequence ID" value="NZ_VFRA01000001.1"/>
</dbReference>
<proteinExistence type="predicted"/>
<evidence type="ECO:0000313" key="7">
    <source>
        <dbReference type="EMBL" id="TQO19385.1"/>
    </source>
</evidence>
<name>A0A8H2K577_9MICO</name>
<keyword evidence="8" id="KW-1185">Reference proteome</keyword>
<dbReference type="EMBL" id="VFRA01000001">
    <property type="protein sequence ID" value="TQO19385.1"/>
    <property type="molecule type" value="Genomic_DNA"/>
</dbReference>
<dbReference type="GO" id="GO:0012505">
    <property type="term" value="C:endomembrane system"/>
    <property type="evidence" value="ECO:0007669"/>
    <property type="project" value="UniProtKB-SubCell"/>
</dbReference>
<keyword evidence="2 5" id="KW-0812">Transmembrane</keyword>
<dbReference type="OrthoDB" id="3701077at2"/>
<feature type="domain" description="DUF202" evidence="6">
    <location>
        <begin position="11"/>
        <end position="73"/>
    </location>
</feature>
<keyword evidence="3 5" id="KW-1133">Transmembrane helix</keyword>
<dbReference type="Pfam" id="PF02656">
    <property type="entry name" value="DUF202"/>
    <property type="match status" value="1"/>
</dbReference>
<sequence length="122" mass="13141">MTRTFDRPFDAGLQAERTALAWQRTVLSFAIAALISARLLLNTVSGGSYAVAAIGLVMTAVLFWVGHRQYRAVHTTLVQASTDRVRLTSAAPLFLWALAVFVLAILGAVFALLGVRAPQLTV</sequence>
<evidence type="ECO:0000256" key="5">
    <source>
        <dbReference type="SAM" id="Phobius"/>
    </source>
</evidence>
<evidence type="ECO:0000313" key="8">
    <source>
        <dbReference type="Proteomes" id="UP000316560"/>
    </source>
</evidence>
<comment type="caution">
    <text evidence="7">The sequence shown here is derived from an EMBL/GenBank/DDBJ whole genome shotgun (WGS) entry which is preliminary data.</text>
</comment>
<evidence type="ECO:0000256" key="1">
    <source>
        <dbReference type="ARBA" id="ARBA00004127"/>
    </source>
</evidence>
<evidence type="ECO:0000256" key="2">
    <source>
        <dbReference type="ARBA" id="ARBA00022692"/>
    </source>
</evidence>
<feature type="transmembrane region" description="Helical" evidence="5">
    <location>
        <begin position="47"/>
        <end position="65"/>
    </location>
</feature>
<evidence type="ECO:0000256" key="3">
    <source>
        <dbReference type="ARBA" id="ARBA00022989"/>
    </source>
</evidence>
<organism evidence="7 8">
    <name type="scientific">Rhodoglobus vestalii</name>
    <dbReference type="NCBI Taxonomy" id="193384"/>
    <lineage>
        <taxon>Bacteria</taxon>
        <taxon>Bacillati</taxon>
        <taxon>Actinomycetota</taxon>
        <taxon>Actinomycetes</taxon>
        <taxon>Micrococcales</taxon>
        <taxon>Microbacteriaceae</taxon>
        <taxon>Rhodoglobus</taxon>
    </lineage>
</organism>
<keyword evidence="4 5" id="KW-0472">Membrane</keyword>
<feature type="transmembrane region" description="Helical" evidence="5">
    <location>
        <begin position="93"/>
        <end position="115"/>
    </location>
</feature>
<evidence type="ECO:0000256" key="4">
    <source>
        <dbReference type="ARBA" id="ARBA00023136"/>
    </source>
</evidence>